<name>A0A1Y5F1L8_9BACT</name>
<keyword evidence="1" id="KW-1133">Transmembrane helix</keyword>
<organism evidence="2 3">
    <name type="scientific">Halobacteriovorax marinus</name>
    <dbReference type="NCBI Taxonomy" id="97084"/>
    <lineage>
        <taxon>Bacteria</taxon>
        <taxon>Pseudomonadati</taxon>
        <taxon>Bdellovibrionota</taxon>
        <taxon>Bacteriovoracia</taxon>
        <taxon>Bacteriovoracales</taxon>
        <taxon>Halobacteriovoraceae</taxon>
        <taxon>Halobacteriovorax</taxon>
    </lineage>
</organism>
<comment type="caution">
    <text evidence="2">The sequence shown here is derived from an EMBL/GenBank/DDBJ whole genome shotgun (WGS) entry which is preliminary data.</text>
</comment>
<keyword evidence="1" id="KW-0812">Transmembrane</keyword>
<evidence type="ECO:0000313" key="3">
    <source>
        <dbReference type="Proteomes" id="UP000196531"/>
    </source>
</evidence>
<dbReference type="EMBL" id="MAAO01000016">
    <property type="protein sequence ID" value="OUR93048.1"/>
    <property type="molecule type" value="Genomic_DNA"/>
</dbReference>
<reference evidence="3" key="1">
    <citation type="journal article" date="2017" name="Proc. Natl. Acad. Sci. U.S.A.">
        <title>Simulation of Deepwater Horizon oil plume reveals substrate specialization within a complex community of hydrocarbon-degraders.</title>
        <authorList>
            <person name="Hu P."/>
            <person name="Dubinsky E.A."/>
            <person name="Probst A.J."/>
            <person name="Wang J."/>
            <person name="Sieber C.M.K."/>
            <person name="Tom L.M."/>
            <person name="Gardinali P."/>
            <person name="Banfield J.F."/>
            <person name="Atlas R.M."/>
            <person name="Andersen G.L."/>
        </authorList>
    </citation>
    <scope>NUCLEOTIDE SEQUENCE [LARGE SCALE GENOMIC DNA]</scope>
</reference>
<keyword evidence="1" id="KW-0472">Membrane</keyword>
<dbReference type="Proteomes" id="UP000196531">
    <property type="component" value="Unassembled WGS sequence"/>
</dbReference>
<proteinExistence type="predicted"/>
<feature type="transmembrane region" description="Helical" evidence="1">
    <location>
        <begin position="152"/>
        <end position="173"/>
    </location>
</feature>
<accession>A0A1Y5F1L8</accession>
<protein>
    <submittedName>
        <fullName evidence="2">Uncharacterized protein</fullName>
    </submittedName>
</protein>
<evidence type="ECO:0000256" key="1">
    <source>
        <dbReference type="SAM" id="Phobius"/>
    </source>
</evidence>
<sequence>MKWLISSVLFFLVSFSLSAYEIKGELINKDTSVSIIEGQTFNAYLRIWPFANADLAAVKEALNEKDFLDFFYIVNVQKVEYSNNNEEVLEIEAKVILKKFYVPRTFYIWPYKSLTIPFDIINIQPVKNPTKQDFLILQQPVIETIKKNPLSLWVYFIVVLVIGMLSYFLILLVRRNRIKKVKQAELDKWIVIFKNVRDRESLEEIYRTKDNWLPLVGGETPPILMFFKLLNKIQFKKDWDEMEEHQVNEAFDEMRSIFERN</sequence>
<gene>
    <name evidence="2" type="ORF">A9Q84_21325</name>
</gene>
<dbReference type="AlphaFoldDB" id="A0A1Y5F1L8"/>
<evidence type="ECO:0000313" key="2">
    <source>
        <dbReference type="EMBL" id="OUR93048.1"/>
    </source>
</evidence>